<dbReference type="Proteomes" id="UP000663825">
    <property type="component" value="Unassembled WGS sequence"/>
</dbReference>
<reference evidence="7" key="1">
    <citation type="submission" date="2021-02" db="EMBL/GenBank/DDBJ databases">
        <authorList>
            <person name="Nowell W R."/>
        </authorList>
    </citation>
    <scope>NUCLEOTIDE SEQUENCE</scope>
</reference>
<name>A0A820XW90_9BILA</name>
<accession>A0A820XW90</accession>
<dbReference type="InterPro" id="IPR027417">
    <property type="entry name" value="P-loop_NTPase"/>
</dbReference>
<dbReference type="EMBL" id="CAJNYU010002647">
    <property type="protein sequence ID" value="CAF3571833.1"/>
    <property type="molecule type" value="Genomic_DNA"/>
</dbReference>
<dbReference type="Proteomes" id="UP000663833">
    <property type="component" value="Unassembled WGS sequence"/>
</dbReference>
<dbReference type="EMBL" id="CAJNXB010004257">
    <property type="protein sequence ID" value="CAF3366772.1"/>
    <property type="molecule type" value="Genomic_DNA"/>
</dbReference>
<evidence type="ECO:0000313" key="9">
    <source>
        <dbReference type="EMBL" id="CAF4856301.1"/>
    </source>
</evidence>
<dbReference type="AlphaFoldDB" id="A0A820XW90"/>
<dbReference type="Proteomes" id="UP000663872">
    <property type="component" value="Unassembled WGS sequence"/>
</dbReference>
<evidence type="ECO:0000313" key="1">
    <source>
        <dbReference type="EMBL" id="CAF3366772.1"/>
    </source>
</evidence>
<evidence type="ECO:0000313" key="3">
    <source>
        <dbReference type="EMBL" id="CAF3436203.1"/>
    </source>
</evidence>
<dbReference type="Proteomes" id="UP000663865">
    <property type="component" value="Unassembled WGS sequence"/>
</dbReference>
<gene>
    <name evidence="5" type="ORF">FME351_LOCUS20493</name>
    <name evidence="4" type="ORF">GRG538_LOCUS13967</name>
    <name evidence="7" type="ORF">HFQ381_LOCUS30218</name>
    <name evidence="3" type="ORF">KIK155_LOCUS11244</name>
    <name evidence="2" type="ORF">LUA448_LOCUS16864</name>
    <name evidence="9" type="ORF">QYT958_LOCUS27566</name>
    <name evidence="1" type="ORF">TIS948_LOCUS24681</name>
    <name evidence="10" type="ORF">TOA249_LOCUS29549</name>
    <name evidence="8" type="ORF">TSG867_LOCUS30270</name>
    <name evidence="6" type="ORF">UJA718_LOCUS18717</name>
</gene>
<evidence type="ECO:0000313" key="7">
    <source>
        <dbReference type="EMBL" id="CAF4539181.1"/>
    </source>
</evidence>
<dbReference type="Proteomes" id="UP000663869">
    <property type="component" value="Unassembled WGS sequence"/>
</dbReference>
<dbReference type="EMBL" id="CAJNYD010002118">
    <property type="protein sequence ID" value="CAF3393217.1"/>
    <property type="molecule type" value="Genomic_DNA"/>
</dbReference>
<dbReference type="Proteomes" id="UP000663851">
    <property type="component" value="Unassembled WGS sequence"/>
</dbReference>
<dbReference type="EMBL" id="CAJNYT010002099">
    <property type="protein sequence ID" value="CAF3447510.1"/>
    <property type="molecule type" value="Genomic_DNA"/>
</dbReference>
<evidence type="ECO:0000313" key="2">
    <source>
        <dbReference type="EMBL" id="CAF3393217.1"/>
    </source>
</evidence>
<dbReference type="EMBL" id="CAJOBQ010004722">
    <property type="protein sequence ID" value="CAF4642444.1"/>
    <property type="molecule type" value="Genomic_DNA"/>
</dbReference>
<dbReference type="Proteomes" id="UP000663873">
    <property type="component" value="Unassembled WGS sequence"/>
</dbReference>
<dbReference type="EMBL" id="CAJNYV010001780">
    <property type="protein sequence ID" value="CAF3436203.1"/>
    <property type="molecule type" value="Genomic_DNA"/>
</dbReference>
<evidence type="ECO:0000313" key="8">
    <source>
        <dbReference type="EMBL" id="CAF4642444.1"/>
    </source>
</evidence>
<evidence type="ECO:0000313" key="10">
    <source>
        <dbReference type="EMBL" id="CAF4884937.1"/>
    </source>
</evidence>
<dbReference type="EMBL" id="CAJOBO010005206">
    <property type="protein sequence ID" value="CAF4539181.1"/>
    <property type="molecule type" value="Genomic_DNA"/>
</dbReference>
<dbReference type="Proteomes" id="UP000663848">
    <property type="component" value="Unassembled WGS sequence"/>
</dbReference>
<protein>
    <submittedName>
        <fullName evidence="7">Uncharacterized protein</fullName>
    </submittedName>
</protein>
<evidence type="ECO:0000313" key="6">
    <source>
        <dbReference type="EMBL" id="CAF4395301.1"/>
    </source>
</evidence>
<keyword evidence="12" id="KW-1185">Reference proteome</keyword>
<dbReference type="EMBL" id="CAJOBP010003229">
    <property type="protein sequence ID" value="CAF4395301.1"/>
    <property type="molecule type" value="Genomic_DNA"/>
</dbReference>
<organism evidence="7 11">
    <name type="scientific">Rotaria socialis</name>
    <dbReference type="NCBI Taxonomy" id="392032"/>
    <lineage>
        <taxon>Eukaryota</taxon>
        <taxon>Metazoa</taxon>
        <taxon>Spiralia</taxon>
        <taxon>Gnathifera</taxon>
        <taxon>Rotifera</taxon>
        <taxon>Eurotatoria</taxon>
        <taxon>Bdelloidea</taxon>
        <taxon>Philodinida</taxon>
        <taxon>Philodinidae</taxon>
        <taxon>Rotaria</taxon>
    </lineage>
</organism>
<proteinExistence type="predicted"/>
<dbReference type="Proteomes" id="UP000663862">
    <property type="component" value="Unassembled WGS sequence"/>
</dbReference>
<evidence type="ECO:0000313" key="5">
    <source>
        <dbReference type="EMBL" id="CAF3571833.1"/>
    </source>
</evidence>
<dbReference type="OrthoDB" id="423533at2759"/>
<dbReference type="PANTHER" id="PTHR32046:SF11">
    <property type="entry name" value="IMMUNE-ASSOCIATED NUCLEOTIDE-BINDING PROTEIN 10-LIKE"/>
    <property type="match status" value="1"/>
</dbReference>
<comment type="caution">
    <text evidence="7">The sequence shown here is derived from an EMBL/GenBank/DDBJ whole genome shotgun (WGS) entry which is preliminary data.</text>
</comment>
<dbReference type="EMBL" id="CAJOBS010004624">
    <property type="protein sequence ID" value="CAF4884937.1"/>
    <property type="molecule type" value="Genomic_DNA"/>
</dbReference>
<dbReference type="Gene3D" id="3.40.50.300">
    <property type="entry name" value="P-loop containing nucleotide triphosphate hydrolases"/>
    <property type="match status" value="1"/>
</dbReference>
<evidence type="ECO:0000313" key="12">
    <source>
        <dbReference type="Proteomes" id="UP000663873"/>
    </source>
</evidence>
<dbReference type="PANTHER" id="PTHR32046">
    <property type="entry name" value="G DOMAIN-CONTAINING PROTEIN"/>
    <property type="match status" value="1"/>
</dbReference>
<evidence type="ECO:0000313" key="11">
    <source>
        <dbReference type="Proteomes" id="UP000663851"/>
    </source>
</evidence>
<dbReference type="EMBL" id="CAJOBR010007068">
    <property type="protein sequence ID" value="CAF4856301.1"/>
    <property type="molecule type" value="Genomic_DNA"/>
</dbReference>
<sequence>MQWTLIEAMREKLCFIDTPSLEDSQDNVNTIKHILDYVNNRNHLNAVCLLVQPDASRLNNSYQSRFGQLLNRLGATARKKHYFCFTHAHVSFSMPRTTAAVLRAMFASLSMNDISFHRTNTYFFDNESFRYLMAVNNGVKFDNTDQRPKSNRIAE</sequence>
<dbReference type="Proteomes" id="UP000663838">
    <property type="component" value="Unassembled WGS sequence"/>
</dbReference>
<evidence type="ECO:0000313" key="4">
    <source>
        <dbReference type="EMBL" id="CAF3447510.1"/>
    </source>
</evidence>